<feature type="transmembrane region" description="Helical" evidence="7">
    <location>
        <begin position="165"/>
        <end position="195"/>
    </location>
</feature>
<dbReference type="InterPro" id="IPR018076">
    <property type="entry name" value="T2SS_GspF_dom"/>
</dbReference>
<evidence type="ECO:0000313" key="10">
    <source>
        <dbReference type="Proteomes" id="UP000186684"/>
    </source>
</evidence>
<dbReference type="GO" id="GO:0005886">
    <property type="term" value="C:plasma membrane"/>
    <property type="evidence" value="ECO:0007669"/>
    <property type="project" value="UniProtKB-SubCell"/>
</dbReference>
<dbReference type="STRING" id="633194.SAMN05421759_107141"/>
<feature type="domain" description="Type II secretion system protein GspF" evidence="8">
    <location>
        <begin position="269"/>
        <end position="391"/>
    </location>
</feature>
<gene>
    <name evidence="9" type="ORF">SAMN05421759_107141</name>
</gene>
<accession>A0A1N7NAK2</accession>
<dbReference type="PANTHER" id="PTHR30012:SF0">
    <property type="entry name" value="TYPE II SECRETION SYSTEM PROTEIN F-RELATED"/>
    <property type="match status" value="1"/>
</dbReference>
<dbReference type="PRINTS" id="PR00812">
    <property type="entry name" value="BCTERIALGSPF"/>
</dbReference>
<dbReference type="InterPro" id="IPR042094">
    <property type="entry name" value="T2SS_GspF_sf"/>
</dbReference>
<keyword evidence="6 7" id="KW-0472">Membrane</keyword>
<dbReference type="AlphaFoldDB" id="A0A1N7NAK2"/>
<evidence type="ECO:0000256" key="2">
    <source>
        <dbReference type="ARBA" id="ARBA00005745"/>
    </source>
</evidence>
<evidence type="ECO:0000256" key="1">
    <source>
        <dbReference type="ARBA" id="ARBA00004651"/>
    </source>
</evidence>
<evidence type="ECO:0000256" key="3">
    <source>
        <dbReference type="ARBA" id="ARBA00022475"/>
    </source>
</evidence>
<evidence type="ECO:0000256" key="5">
    <source>
        <dbReference type="ARBA" id="ARBA00022989"/>
    </source>
</evidence>
<dbReference type="GO" id="GO:0015628">
    <property type="term" value="P:protein secretion by the type II secretion system"/>
    <property type="evidence" value="ECO:0007669"/>
    <property type="project" value="TreeGrafter"/>
</dbReference>
<evidence type="ECO:0000259" key="8">
    <source>
        <dbReference type="Pfam" id="PF00482"/>
    </source>
</evidence>
<dbReference type="InterPro" id="IPR003004">
    <property type="entry name" value="GspF/PilC"/>
</dbReference>
<evidence type="ECO:0000256" key="7">
    <source>
        <dbReference type="SAM" id="Phobius"/>
    </source>
</evidence>
<dbReference type="Proteomes" id="UP000186684">
    <property type="component" value="Unassembled WGS sequence"/>
</dbReference>
<dbReference type="PANTHER" id="PTHR30012">
    <property type="entry name" value="GENERAL SECRETION PATHWAY PROTEIN"/>
    <property type="match status" value="1"/>
</dbReference>
<name>A0A1N7NAK2_9RHOB</name>
<keyword evidence="5 7" id="KW-1133">Transmembrane helix</keyword>
<evidence type="ECO:0000256" key="6">
    <source>
        <dbReference type="ARBA" id="ARBA00023136"/>
    </source>
</evidence>
<keyword evidence="10" id="KW-1185">Reference proteome</keyword>
<feature type="transmembrane region" description="Helical" evidence="7">
    <location>
        <begin position="372"/>
        <end position="393"/>
    </location>
</feature>
<feature type="domain" description="Type II secretion system protein GspF" evidence="8">
    <location>
        <begin position="67"/>
        <end position="189"/>
    </location>
</feature>
<dbReference type="Gene3D" id="1.20.81.30">
    <property type="entry name" value="Type II secretion system (T2SS), domain F"/>
    <property type="match status" value="2"/>
</dbReference>
<feature type="transmembrane region" description="Helical" evidence="7">
    <location>
        <begin position="215"/>
        <end position="238"/>
    </location>
</feature>
<keyword evidence="3" id="KW-1003">Cell membrane</keyword>
<dbReference type="EMBL" id="FTOQ01000007">
    <property type="protein sequence ID" value="SIS95405.1"/>
    <property type="molecule type" value="Genomic_DNA"/>
</dbReference>
<reference evidence="10" key="1">
    <citation type="submission" date="2017-01" db="EMBL/GenBank/DDBJ databases">
        <authorList>
            <person name="Varghese N."/>
            <person name="Submissions S."/>
        </authorList>
    </citation>
    <scope>NUCLEOTIDE SEQUENCE [LARGE SCALE GENOMIC DNA]</scope>
    <source>
        <strain evidence="10">DSM 29430</strain>
    </source>
</reference>
<sequence>MKSFTWRAYTGDGKLKTGLDIASDRSEVSSKLKAEGLFPETIDEDVKGRLPRGRRKRLDGDMQAVLARQLAVLIESGLPVDEALSVAQSASGTGAIDVAVRQTRALVREGAPLSEALEQAQTGFPSYVISAIRVGEASRDLAAVLDTVASHLETKRADRAVLATALIYPAFVAIFAFFVCGILMVTVAPQLAAMFEATNRPLPGITRFMLGATEWIARNYVVLLSGLLGLIVGIPLLLRHSPIRDRWHRALLTLPIVGSLLRQDAAARYLRTLALVIGSRQPVIEGARYATDVLAIRDFRMESERVTQAIESGSRLSAALALTSFVPPIALQLVEAGEKSARVAQMTERAALMIETGLANDRKRIATLIDPMLMLLIGAFVLTIVLSVLLPIFDIQGAIQP</sequence>
<comment type="subcellular location">
    <subcellularLocation>
        <location evidence="1">Cell membrane</location>
        <topology evidence="1">Multi-pass membrane protein</topology>
    </subcellularLocation>
</comment>
<keyword evidence="4 7" id="KW-0812">Transmembrane</keyword>
<protein>
    <submittedName>
        <fullName evidence="9">General secretion pathway protein F</fullName>
    </submittedName>
</protein>
<dbReference type="RefSeq" id="WP_076448473.1">
    <property type="nucleotide sequence ID" value="NZ_FTOQ01000007.1"/>
</dbReference>
<dbReference type="Pfam" id="PF00482">
    <property type="entry name" value="T2SSF"/>
    <property type="match status" value="2"/>
</dbReference>
<organism evidence="9 10">
    <name type="scientific">Roseivivax lentus</name>
    <dbReference type="NCBI Taxonomy" id="633194"/>
    <lineage>
        <taxon>Bacteria</taxon>
        <taxon>Pseudomonadati</taxon>
        <taxon>Pseudomonadota</taxon>
        <taxon>Alphaproteobacteria</taxon>
        <taxon>Rhodobacterales</taxon>
        <taxon>Roseobacteraceae</taxon>
        <taxon>Roseivivax</taxon>
    </lineage>
</organism>
<proteinExistence type="inferred from homology"/>
<evidence type="ECO:0000313" key="9">
    <source>
        <dbReference type="EMBL" id="SIS95405.1"/>
    </source>
</evidence>
<comment type="similarity">
    <text evidence="2">Belongs to the GSP F family.</text>
</comment>
<evidence type="ECO:0000256" key="4">
    <source>
        <dbReference type="ARBA" id="ARBA00022692"/>
    </source>
</evidence>